<evidence type="ECO:0000313" key="4">
    <source>
        <dbReference type="Proteomes" id="UP001198571"/>
    </source>
</evidence>
<reference evidence="3 4" key="1">
    <citation type="submission" date="2020-07" db="EMBL/GenBank/DDBJ databases">
        <title>Pseudogemmobacter sp. nov., isolated from poultry manure in Taiwan.</title>
        <authorList>
            <person name="Lin S.-Y."/>
            <person name="Tang Y.-S."/>
            <person name="Young C.-C."/>
        </authorList>
    </citation>
    <scope>NUCLEOTIDE SEQUENCE [LARGE SCALE GENOMIC DNA]</scope>
    <source>
        <strain evidence="3 4">CC-YST710</strain>
    </source>
</reference>
<dbReference type="PANTHER" id="PTHR46268">
    <property type="entry name" value="STRESS RESPONSE PROTEIN NHAX"/>
    <property type="match status" value="1"/>
</dbReference>
<organism evidence="3 4">
    <name type="scientific">Pseudogemmobacter faecipullorum</name>
    <dbReference type="NCBI Taxonomy" id="2755041"/>
    <lineage>
        <taxon>Bacteria</taxon>
        <taxon>Pseudomonadati</taxon>
        <taxon>Pseudomonadota</taxon>
        <taxon>Alphaproteobacteria</taxon>
        <taxon>Rhodobacterales</taxon>
        <taxon>Paracoccaceae</taxon>
        <taxon>Pseudogemmobacter</taxon>
    </lineage>
</organism>
<dbReference type="PANTHER" id="PTHR46268:SF15">
    <property type="entry name" value="UNIVERSAL STRESS PROTEIN HP_0031"/>
    <property type="match status" value="1"/>
</dbReference>
<proteinExistence type="inferred from homology"/>
<dbReference type="InterPro" id="IPR014729">
    <property type="entry name" value="Rossmann-like_a/b/a_fold"/>
</dbReference>
<name>A0ABS8CJ37_9RHOB</name>
<dbReference type="SUPFAM" id="SSF52402">
    <property type="entry name" value="Adenine nucleotide alpha hydrolases-like"/>
    <property type="match status" value="1"/>
</dbReference>
<dbReference type="InterPro" id="IPR006016">
    <property type="entry name" value="UspA"/>
</dbReference>
<evidence type="ECO:0000256" key="1">
    <source>
        <dbReference type="ARBA" id="ARBA00008791"/>
    </source>
</evidence>
<accession>A0ABS8CJ37</accession>
<sequence>MFKHILTATDGSDWALKGVNVAIDMAASLGARLSIVHASEPNPHYLFGDGIISVTQFSETARALELRAQDLFDELDILAKQRNVSPDYIYVANSYGSAAIDSKAGELGCDLIVIGSRGRRGLTKLFLGSQAAEVLAGTNLPVLIVK</sequence>
<dbReference type="Gene3D" id="3.40.50.620">
    <property type="entry name" value="HUPs"/>
    <property type="match status" value="1"/>
</dbReference>
<dbReference type="Proteomes" id="UP001198571">
    <property type="component" value="Unassembled WGS sequence"/>
</dbReference>
<protein>
    <submittedName>
        <fullName evidence="3">Universal stress protein</fullName>
    </submittedName>
</protein>
<gene>
    <name evidence="3" type="ORF">H0485_05210</name>
</gene>
<dbReference type="RefSeq" id="WP_226934288.1">
    <property type="nucleotide sequence ID" value="NZ_JACDXX010000003.1"/>
</dbReference>
<dbReference type="InterPro" id="IPR006015">
    <property type="entry name" value="Universal_stress_UspA"/>
</dbReference>
<evidence type="ECO:0000259" key="2">
    <source>
        <dbReference type="Pfam" id="PF00582"/>
    </source>
</evidence>
<comment type="similarity">
    <text evidence="1">Belongs to the universal stress protein A family.</text>
</comment>
<keyword evidence="4" id="KW-1185">Reference proteome</keyword>
<dbReference type="EMBL" id="JACDXX010000003">
    <property type="protein sequence ID" value="MCB5409401.1"/>
    <property type="molecule type" value="Genomic_DNA"/>
</dbReference>
<dbReference type="PRINTS" id="PR01438">
    <property type="entry name" value="UNVRSLSTRESS"/>
</dbReference>
<dbReference type="CDD" id="cd00293">
    <property type="entry name" value="USP-like"/>
    <property type="match status" value="1"/>
</dbReference>
<dbReference type="Pfam" id="PF00582">
    <property type="entry name" value="Usp"/>
    <property type="match status" value="1"/>
</dbReference>
<comment type="caution">
    <text evidence="3">The sequence shown here is derived from an EMBL/GenBank/DDBJ whole genome shotgun (WGS) entry which is preliminary data.</text>
</comment>
<feature type="domain" description="UspA" evidence="2">
    <location>
        <begin position="1"/>
        <end position="146"/>
    </location>
</feature>
<evidence type="ECO:0000313" key="3">
    <source>
        <dbReference type="EMBL" id="MCB5409401.1"/>
    </source>
</evidence>